<dbReference type="EMBL" id="JAUIZM010000010">
    <property type="protein sequence ID" value="KAK1360468.1"/>
    <property type="molecule type" value="Genomic_DNA"/>
</dbReference>
<evidence type="ECO:0000313" key="7">
    <source>
        <dbReference type="Proteomes" id="UP001237642"/>
    </source>
</evidence>
<evidence type="ECO:0000313" key="6">
    <source>
        <dbReference type="EMBL" id="KAK1360468.1"/>
    </source>
</evidence>
<dbReference type="Pfam" id="PF00612">
    <property type="entry name" value="IQ"/>
    <property type="match status" value="2"/>
</dbReference>
<evidence type="ECO:0000256" key="1">
    <source>
        <dbReference type="ARBA" id="ARBA00022860"/>
    </source>
</evidence>
<keyword evidence="7" id="KW-1185">Reference proteome</keyword>
<evidence type="ECO:0000259" key="5">
    <source>
        <dbReference type="Pfam" id="PF13178"/>
    </source>
</evidence>
<dbReference type="PANTHER" id="PTHR32295:SF41">
    <property type="entry name" value="PROTEIN IQ-DOMAIN 11"/>
    <property type="match status" value="1"/>
</dbReference>
<protein>
    <submittedName>
        <fullName evidence="6">DUF4005 domain-containing protein</fullName>
    </submittedName>
</protein>
<organism evidence="6 7">
    <name type="scientific">Heracleum sosnowskyi</name>
    <dbReference type="NCBI Taxonomy" id="360622"/>
    <lineage>
        <taxon>Eukaryota</taxon>
        <taxon>Viridiplantae</taxon>
        <taxon>Streptophyta</taxon>
        <taxon>Embryophyta</taxon>
        <taxon>Tracheophyta</taxon>
        <taxon>Spermatophyta</taxon>
        <taxon>Magnoliopsida</taxon>
        <taxon>eudicotyledons</taxon>
        <taxon>Gunneridae</taxon>
        <taxon>Pentapetalae</taxon>
        <taxon>asterids</taxon>
        <taxon>campanulids</taxon>
        <taxon>Apiales</taxon>
        <taxon>Apiaceae</taxon>
        <taxon>Apioideae</taxon>
        <taxon>apioid superclade</taxon>
        <taxon>Tordylieae</taxon>
        <taxon>Tordyliinae</taxon>
        <taxon>Heracleum</taxon>
    </lineage>
</organism>
<name>A0AAD8M5V0_9APIA</name>
<dbReference type="Proteomes" id="UP001237642">
    <property type="component" value="Unassembled WGS sequence"/>
</dbReference>
<dbReference type="InterPro" id="IPR000048">
    <property type="entry name" value="IQ_motif_EF-hand-BS"/>
</dbReference>
<dbReference type="GO" id="GO:0005516">
    <property type="term" value="F:calmodulin binding"/>
    <property type="evidence" value="ECO:0007669"/>
    <property type="project" value="UniProtKB-KW"/>
</dbReference>
<evidence type="ECO:0000256" key="2">
    <source>
        <dbReference type="ARBA" id="ARBA00024341"/>
    </source>
</evidence>
<comment type="similarity">
    <text evidence="2">Belongs to the IQD family.</text>
</comment>
<feature type="region of interest" description="Disordered" evidence="4">
    <location>
        <begin position="381"/>
        <end position="405"/>
    </location>
</feature>
<feature type="domain" description="DUF4005" evidence="5">
    <location>
        <begin position="307"/>
        <end position="354"/>
    </location>
</feature>
<sequence>MTSDGSMARKSCFSLVKKFFISDTDINQHKKQRRRRWLFGIFKIKLVPSIPASSPTRYTQEKSDQNSNVDILMAAAAADEIVADIYYQPSASTSLHTCQREDQCREFSSINFKYNSPTSALHRRREIKELAATKIQIAFRGYLALKGIVRLQATIRGILVRRQAITTLERLQSIVNIQSQVRAKRRHMLDGSSRSLGNKEVMDFKVDLNNRRRWDDSLLTKQEEKRSAELEQNKIDGRWRFWLEKWVDTRIPKREDLHNLVSVVSNRERIEDDKLGVKLVKPRNLHKQCHYEESGLPATRSFHRGKQQSIGKIYSAGGGSPVVPTYMAATESAKAKVRSMSTPRLRPMCFDSNPKTISPYNHKLSPISSIKSEVTTTSMLTRFSNGYSRRSPRLKEPIKSNRNSK</sequence>
<proteinExistence type="inferred from homology"/>
<gene>
    <name evidence="6" type="ORF">POM88_044942</name>
</gene>
<evidence type="ECO:0000256" key="3">
    <source>
        <dbReference type="ARBA" id="ARBA00024378"/>
    </source>
</evidence>
<evidence type="ECO:0000256" key="4">
    <source>
        <dbReference type="SAM" id="MobiDB-lite"/>
    </source>
</evidence>
<accession>A0AAD8M5V0</accession>
<dbReference type="AlphaFoldDB" id="A0AAD8M5V0"/>
<comment type="caution">
    <text evidence="6">The sequence shown here is derived from an EMBL/GenBank/DDBJ whole genome shotgun (WGS) entry which is preliminary data.</text>
</comment>
<keyword evidence="1" id="KW-0112">Calmodulin-binding</keyword>
<dbReference type="PROSITE" id="PS50096">
    <property type="entry name" value="IQ"/>
    <property type="match status" value="1"/>
</dbReference>
<comment type="subunit">
    <text evidence="3">Binds to multiple calmodulin (CaM) in the presence of Ca(2+) and CaM-like proteins.</text>
</comment>
<dbReference type="Pfam" id="PF13178">
    <property type="entry name" value="DUF4005"/>
    <property type="match status" value="1"/>
</dbReference>
<dbReference type="InterPro" id="IPR025064">
    <property type="entry name" value="DUF4005"/>
</dbReference>
<dbReference type="PANTHER" id="PTHR32295">
    <property type="entry name" value="IQ-DOMAIN 5-RELATED"/>
    <property type="match status" value="1"/>
</dbReference>
<reference evidence="6" key="2">
    <citation type="submission" date="2023-05" db="EMBL/GenBank/DDBJ databases">
        <authorList>
            <person name="Schelkunov M.I."/>
        </authorList>
    </citation>
    <scope>NUCLEOTIDE SEQUENCE</scope>
    <source>
        <strain evidence="6">Hsosn_3</strain>
        <tissue evidence="6">Leaf</tissue>
    </source>
</reference>
<reference evidence="6" key="1">
    <citation type="submission" date="2023-02" db="EMBL/GenBank/DDBJ databases">
        <title>Genome of toxic invasive species Heracleum sosnowskyi carries increased number of genes despite the absence of recent whole-genome duplications.</title>
        <authorList>
            <person name="Schelkunov M."/>
            <person name="Shtratnikova V."/>
            <person name="Makarenko M."/>
            <person name="Klepikova A."/>
            <person name="Omelchenko D."/>
            <person name="Novikova G."/>
            <person name="Obukhova E."/>
            <person name="Bogdanov V."/>
            <person name="Penin A."/>
            <person name="Logacheva M."/>
        </authorList>
    </citation>
    <scope>NUCLEOTIDE SEQUENCE</scope>
    <source>
        <strain evidence="6">Hsosn_3</strain>
        <tissue evidence="6">Leaf</tissue>
    </source>
</reference>